<keyword evidence="3" id="KW-1185">Reference proteome</keyword>
<dbReference type="PANTHER" id="PTHR40265">
    <property type="entry name" value="BLL2707 PROTEIN"/>
    <property type="match status" value="1"/>
</dbReference>
<protein>
    <submittedName>
        <fullName evidence="2">Glyoxalase-like protein</fullName>
    </submittedName>
</protein>
<dbReference type="Pfam" id="PF13468">
    <property type="entry name" value="Glyoxalase_3"/>
    <property type="match status" value="1"/>
</dbReference>
<dbReference type="Proteomes" id="UP000294664">
    <property type="component" value="Unassembled WGS sequence"/>
</dbReference>
<name>A0A4R3M094_9HYPH</name>
<dbReference type="SUPFAM" id="SSF54593">
    <property type="entry name" value="Glyoxalase/Bleomycin resistance protein/Dihydroxybiphenyl dioxygenase"/>
    <property type="match status" value="1"/>
</dbReference>
<proteinExistence type="predicted"/>
<comment type="caution">
    <text evidence="2">The sequence shown here is derived from an EMBL/GenBank/DDBJ whole genome shotgun (WGS) entry which is preliminary data.</text>
</comment>
<dbReference type="InterPro" id="IPR029068">
    <property type="entry name" value="Glyas_Bleomycin-R_OHBP_Dase"/>
</dbReference>
<dbReference type="InterPro" id="IPR025870">
    <property type="entry name" value="Glyoxalase-like_dom"/>
</dbReference>
<reference evidence="2 3" key="1">
    <citation type="submission" date="2019-03" db="EMBL/GenBank/DDBJ databases">
        <title>Genomic Encyclopedia of Type Strains, Phase IV (KMG-IV): sequencing the most valuable type-strain genomes for metagenomic binning, comparative biology and taxonomic classification.</title>
        <authorList>
            <person name="Goeker M."/>
        </authorList>
    </citation>
    <scope>NUCLEOTIDE SEQUENCE [LARGE SCALE GENOMIC DNA]</scope>
    <source>
        <strain evidence="2 3">DSM 9035</strain>
    </source>
</reference>
<feature type="domain" description="Glyoxalase-like" evidence="1">
    <location>
        <begin position="4"/>
        <end position="174"/>
    </location>
</feature>
<dbReference type="EMBL" id="SMAI01000003">
    <property type="protein sequence ID" value="TCT06123.1"/>
    <property type="molecule type" value="Genomic_DNA"/>
</dbReference>
<dbReference type="AlphaFoldDB" id="A0A4R3M094"/>
<dbReference type="Gene3D" id="3.10.180.10">
    <property type="entry name" value="2,3-Dihydroxybiphenyl 1,2-Dioxygenase, domain 1"/>
    <property type="match status" value="1"/>
</dbReference>
<dbReference type="OrthoDB" id="9812467at2"/>
<evidence type="ECO:0000259" key="1">
    <source>
        <dbReference type="Pfam" id="PF13468"/>
    </source>
</evidence>
<gene>
    <name evidence="2" type="ORF">EDC64_103227</name>
</gene>
<dbReference type="PANTHER" id="PTHR40265:SF1">
    <property type="entry name" value="GLYOXALASE-LIKE DOMAIN-CONTAINING PROTEIN"/>
    <property type="match status" value="1"/>
</dbReference>
<accession>A0A4R3M094</accession>
<dbReference type="RefSeq" id="WP_132030639.1">
    <property type="nucleotide sequence ID" value="NZ_SMAI01000003.1"/>
</dbReference>
<evidence type="ECO:0000313" key="3">
    <source>
        <dbReference type="Proteomes" id="UP000294664"/>
    </source>
</evidence>
<organism evidence="2 3">
    <name type="scientific">Aquabacter spiritensis</name>
    <dbReference type="NCBI Taxonomy" id="933073"/>
    <lineage>
        <taxon>Bacteria</taxon>
        <taxon>Pseudomonadati</taxon>
        <taxon>Pseudomonadota</taxon>
        <taxon>Alphaproteobacteria</taxon>
        <taxon>Hyphomicrobiales</taxon>
        <taxon>Xanthobacteraceae</taxon>
        <taxon>Aquabacter</taxon>
    </lineage>
</organism>
<sequence>MPRLDHVVVNTLKDMPAAAAVFAALGFTLTPLGRHSLGSINHLMMTPGPYLELVGVPEAGLQRQEVLDSPFGLNGLVFTTDNADATCDRLRAAGLPATDPVAFSRPVEIDGEVVEARFRTVRLPAALVPAGRVYFCQHLTPDYVWRPEWLTHPNGFRAIDRFQVASRDPASDARLFALLCDAPAETEGSVWRVDGDGFRIEIEEGPAPRFVTFDLVFDSLDEIARRAGRLPGAVWQRLGADAARLALPAFDLTMECRSIR</sequence>
<evidence type="ECO:0000313" key="2">
    <source>
        <dbReference type="EMBL" id="TCT06123.1"/>
    </source>
</evidence>